<evidence type="ECO:0000313" key="1">
    <source>
        <dbReference type="EMBL" id="SCZ94277.1"/>
    </source>
</evidence>
<name>A0A2X0KN05_9BASI</name>
<sequence>MPTGHRDHATTQGGEEDAQVEVAVANEAAQMSTYSYLEASIASTAAAAVEPDWVKPLAAMPGVVFTGRRLQRDDLSDDNIEIYPFLLSDEDNIYEDAAVHDDLNADDDGDDGVLEWCPSPAPSLDGGKPFAYGGKPFLAPPLGRPSRSRRTRALDNMTPDEDKVAGIWCKHQFAQSIRRRSGLWLPIASFTVNDVIVATLRCVLGKLLYTADKFSAEVYGPVVFKIMDHCYDGSYTSITGVSSQCVWTSVAAWVGHKELRRLTEARLRPLLKRLRSDLPNLCS</sequence>
<dbReference type="AlphaFoldDB" id="A0A2X0KN05"/>
<keyword evidence="2" id="KW-1185">Reference proteome</keyword>
<dbReference type="EMBL" id="FMWP01000052">
    <property type="protein sequence ID" value="SCZ94277.1"/>
    <property type="molecule type" value="Genomic_DNA"/>
</dbReference>
<dbReference type="Proteomes" id="UP000249723">
    <property type="component" value="Unassembled WGS sequence"/>
</dbReference>
<gene>
    <name evidence="1" type="ORF">BZ3500_MVSOF-1268-A1-R1_CHR12-2G03796</name>
</gene>
<evidence type="ECO:0000313" key="2">
    <source>
        <dbReference type="Proteomes" id="UP000249723"/>
    </source>
</evidence>
<organism evidence="1 2">
    <name type="scientific">Microbotryum saponariae</name>
    <dbReference type="NCBI Taxonomy" id="289078"/>
    <lineage>
        <taxon>Eukaryota</taxon>
        <taxon>Fungi</taxon>
        <taxon>Dikarya</taxon>
        <taxon>Basidiomycota</taxon>
        <taxon>Pucciniomycotina</taxon>
        <taxon>Microbotryomycetes</taxon>
        <taxon>Microbotryales</taxon>
        <taxon>Microbotryaceae</taxon>
        <taxon>Microbotryum</taxon>
    </lineage>
</organism>
<proteinExistence type="predicted"/>
<protein>
    <submittedName>
        <fullName evidence="1">BZ3500_MvSof-1268-A1-R1_Chr12-2g03796 protein</fullName>
    </submittedName>
</protein>
<reference evidence="2" key="1">
    <citation type="submission" date="2016-10" db="EMBL/GenBank/DDBJ databases">
        <authorList>
            <person name="Jeantristanb JTB J.-T."/>
            <person name="Ricardo R."/>
        </authorList>
    </citation>
    <scope>NUCLEOTIDE SEQUENCE [LARGE SCALE GENOMIC DNA]</scope>
</reference>
<accession>A0A2X0KN05</accession>